<dbReference type="EMBL" id="MU842843">
    <property type="protein sequence ID" value="KAK2031214.1"/>
    <property type="molecule type" value="Genomic_DNA"/>
</dbReference>
<evidence type="ECO:0000313" key="3">
    <source>
        <dbReference type="Proteomes" id="UP001232148"/>
    </source>
</evidence>
<reference evidence="2" key="1">
    <citation type="submission" date="2021-06" db="EMBL/GenBank/DDBJ databases">
        <title>Comparative genomics, transcriptomics and evolutionary studies reveal genomic signatures of adaptation to plant cell wall in hemibiotrophic fungi.</title>
        <authorList>
            <consortium name="DOE Joint Genome Institute"/>
            <person name="Baroncelli R."/>
            <person name="Diaz J.F."/>
            <person name="Benocci T."/>
            <person name="Peng M."/>
            <person name="Battaglia E."/>
            <person name="Haridas S."/>
            <person name="Andreopoulos W."/>
            <person name="Labutti K."/>
            <person name="Pangilinan J."/>
            <person name="Floch G.L."/>
            <person name="Makela M.R."/>
            <person name="Henrissat B."/>
            <person name="Grigoriev I.V."/>
            <person name="Crouch J.A."/>
            <person name="De Vries R.P."/>
            <person name="Sukno S.A."/>
            <person name="Thon M.R."/>
        </authorList>
    </citation>
    <scope>NUCLEOTIDE SEQUENCE</scope>
    <source>
        <strain evidence="2">MAFF235873</strain>
    </source>
</reference>
<dbReference type="Proteomes" id="UP001232148">
    <property type="component" value="Unassembled WGS sequence"/>
</dbReference>
<gene>
    <name evidence="2" type="ORF">LX32DRAFT_289358</name>
</gene>
<keyword evidence="3" id="KW-1185">Reference proteome</keyword>
<comment type="caution">
    <text evidence="2">The sequence shown here is derived from an EMBL/GenBank/DDBJ whole genome shotgun (WGS) entry which is preliminary data.</text>
</comment>
<name>A0AAD9M327_9PEZI</name>
<feature type="compositionally biased region" description="Low complexity" evidence="1">
    <location>
        <begin position="10"/>
        <end position="21"/>
    </location>
</feature>
<evidence type="ECO:0000256" key="1">
    <source>
        <dbReference type="SAM" id="MobiDB-lite"/>
    </source>
</evidence>
<evidence type="ECO:0000313" key="2">
    <source>
        <dbReference type="EMBL" id="KAK2031214.1"/>
    </source>
</evidence>
<sequence length="132" mass="14173">MIQNSFVITSESASQNSISSSTQPGRVVRASSGCSVWFVIMTRTRPSREAAQSRAFESTDEERVPRVLDRPRGVSNQESDSSASASRDRVVPNASTSSKSETTQRGGSSVNKAPSCKSLMPARPSHTVTVTH</sequence>
<proteinExistence type="predicted"/>
<feature type="region of interest" description="Disordered" evidence="1">
    <location>
        <begin position="45"/>
        <end position="132"/>
    </location>
</feature>
<feature type="region of interest" description="Disordered" evidence="1">
    <location>
        <begin position="1"/>
        <end position="29"/>
    </location>
</feature>
<feature type="compositionally biased region" description="Polar residues" evidence="1">
    <location>
        <begin position="93"/>
        <end position="112"/>
    </location>
</feature>
<organism evidence="2 3">
    <name type="scientific">Colletotrichum zoysiae</name>
    <dbReference type="NCBI Taxonomy" id="1216348"/>
    <lineage>
        <taxon>Eukaryota</taxon>
        <taxon>Fungi</taxon>
        <taxon>Dikarya</taxon>
        <taxon>Ascomycota</taxon>
        <taxon>Pezizomycotina</taxon>
        <taxon>Sordariomycetes</taxon>
        <taxon>Hypocreomycetidae</taxon>
        <taxon>Glomerellales</taxon>
        <taxon>Glomerellaceae</taxon>
        <taxon>Colletotrichum</taxon>
        <taxon>Colletotrichum graminicola species complex</taxon>
    </lineage>
</organism>
<accession>A0AAD9M327</accession>
<dbReference type="AlphaFoldDB" id="A0AAD9M327"/>
<protein>
    <submittedName>
        <fullName evidence="2">Uncharacterized protein</fullName>
    </submittedName>
</protein>
<feature type="compositionally biased region" description="Basic and acidic residues" evidence="1">
    <location>
        <begin position="61"/>
        <end position="72"/>
    </location>
</feature>